<dbReference type="AlphaFoldDB" id="A0A376G0B3"/>
<evidence type="ECO:0000313" key="1">
    <source>
        <dbReference type="EMBL" id="STD53070.1"/>
    </source>
</evidence>
<evidence type="ECO:0000313" key="2">
    <source>
        <dbReference type="Proteomes" id="UP000254737"/>
    </source>
</evidence>
<reference evidence="1 2" key="1">
    <citation type="submission" date="2018-06" db="EMBL/GenBank/DDBJ databases">
        <authorList>
            <consortium name="Pathogen Informatics"/>
            <person name="Doyle S."/>
        </authorList>
    </citation>
    <scope>NUCLEOTIDE SEQUENCE [LARGE SCALE GENOMIC DNA]</scope>
    <source>
        <strain evidence="1 2">NCTC13456</strain>
    </source>
</reference>
<protein>
    <submittedName>
        <fullName evidence="1">Uncharacterized protein</fullName>
    </submittedName>
</protein>
<accession>A0A376G0B3</accession>
<name>A0A376G0B3_9FLAO</name>
<sequence>MIKKIIQLIKERKLLNQQYLEIKFLSSPKDFNQNLEIYNLIKIYNRRTYKWSIIDVNYLFNNLLKRSLNSTDLYMTFIFKYEKENQGEILQLKNLLQVIRKTKYYYSSIHDLRVEMIERINQIKKH</sequence>
<organism evidence="1 2">
    <name type="scientific">Empedobacter falsenii</name>
    <dbReference type="NCBI Taxonomy" id="343874"/>
    <lineage>
        <taxon>Bacteria</taxon>
        <taxon>Pseudomonadati</taxon>
        <taxon>Bacteroidota</taxon>
        <taxon>Flavobacteriia</taxon>
        <taxon>Flavobacteriales</taxon>
        <taxon>Weeksellaceae</taxon>
        <taxon>Empedobacter</taxon>
    </lineage>
</organism>
<dbReference type="RefSeq" id="WP_114998236.1">
    <property type="nucleotide sequence ID" value="NZ_UFXS01000001.1"/>
</dbReference>
<proteinExistence type="predicted"/>
<dbReference type="Proteomes" id="UP000254737">
    <property type="component" value="Unassembled WGS sequence"/>
</dbReference>
<dbReference type="EMBL" id="UFXS01000001">
    <property type="protein sequence ID" value="STD53070.1"/>
    <property type="molecule type" value="Genomic_DNA"/>
</dbReference>
<gene>
    <name evidence="1" type="ORF">NCTC13456_00288</name>
</gene>